<sequence>QPELIKPLNLAGLPERPKFPPTRVADKGQIEKATDLIRSSSKMIIKAGGGSCGFAGRVKKFAEACGVPVVLSPGSTGLLPDQHPLNMHVGGSKGSISGNFAMANAELLVVIGSRAVCQADCSGIGYENITDVINLNGDLNDISHYNRTTILPGDIGATLDELLPILEKIPAFEKEDKQKWLDQCSRSKNEWSDFKQQRFNTPPIMDEVWERPVMTQPAAIKVVADFAKNISAVKYFDAGDVQANGFQIVEDESPFETFTESGASYMGFAPSALAASALSDHPQYGICF</sequence>
<dbReference type="EMBL" id="UINC01148649">
    <property type="protein sequence ID" value="SVD40659.1"/>
    <property type="molecule type" value="Genomic_DNA"/>
</dbReference>
<dbReference type="GO" id="GO:0009097">
    <property type="term" value="P:isoleucine biosynthetic process"/>
    <property type="evidence" value="ECO:0007669"/>
    <property type="project" value="TreeGrafter"/>
</dbReference>
<dbReference type="GO" id="GO:0000287">
    <property type="term" value="F:magnesium ion binding"/>
    <property type="evidence" value="ECO:0007669"/>
    <property type="project" value="InterPro"/>
</dbReference>
<dbReference type="GO" id="GO:0030976">
    <property type="term" value="F:thiamine pyrophosphate binding"/>
    <property type="evidence" value="ECO:0007669"/>
    <property type="project" value="InterPro"/>
</dbReference>
<dbReference type="AlphaFoldDB" id="A0A382V2E8"/>
<dbReference type="GO" id="GO:0009099">
    <property type="term" value="P:L-valine biosynthetic process"/>
    <property type="evidence" value="ECO:0007669"/>
    <property type="project" value="TreeGrafter"/>
</dbReference>
<feature type="non-terminal residue" evidence="3">
    <location>
        <position position="1"/>
    </location>
</feature>
<dbReference type="InterPro" id="IPR029035">
    <property type="entry name" value="DHS-like_NAD/FAD-binding_dom"/>
</dbReference>
<dbReference type="PANTHER" id="PTHR18968">
    <property type="entry name" value="THIAMINE PYROPHOSPHATE ENZYMES"/>
    <property type="match status" value="1"/>
</dbReference>
<comment type="similarity">
    <text evidence="1">Belongs to the TPP enzyme family.</text>
</comment>
<gene>
    <name evidence="3" type="ORF">METZ01_LOCUS393513</name>
</gene>
<dbReference type="SUPFAM" id="SSF52467">
    <property type="entry name" value="DHS-like NAD/FAD-binding domain"/>
    <property type="match status" value="1"/>
</dbReference>
<dbReference type="GO" id="GO:0003984">
    <property type="term" value="F:acetolactate synthase activity"/>
    <property type="evidence" value="ECO:0007669"/>
    <property type="project" value="TreeGrafter"/>
</dbReference>
<dbReference type="Gene3D" id="3.40.50.1220">
    <property type="entry name" value="TPP-binding domain"/>
    <property type="match status" value="1"/>
</dbReference>
<reference evidence="3" key="1">
    <citation type="submission" date="2018-05" db="EMBL/GenBank/DDBJ databases">
        <authorList>
            <person name="Lanie J.A."/>
            <person name="Ng W.-L."/>
            <person name="Kazmierczak K.M."/>
            <person name="Andrzejewski T.M."/>
            <person name="Davidsen T.M."/>
            <person name="Wayne K.J."/>
            <person name="Tettelin H."/>
            <person name="Glass J.I."/>
            <person name="Rusch D."/>
            <person name="Podicherti R."/>
            <person name="Tsui H.-C.T."/>
            <person name="Winkler M.E."/>
        </authorList>
    </citation>
    <scope>NUCLEOTIDE SEQUENCE</scope>
</reference>
<dbReference type="InterPro" id="IPR045229">
    <property type="entry name" value="TPP_enz"/>
</dbReference>
<evidence type="ECO:0000313" key="3">
    <source>
        <dbReference type="EMBL" id="SVD40659.1"/>
    </source>
</evidence>
<name>A0A382V2E8_9ZZZZ</name>
<organism evidence="3">
    <name type="scientific">marine metagenome</name>
    <dbReference type="NCBI Taxonomy" id="408172"/>
    <lineage>
        <taxon>unclassified sequences</taxon>
        <taxon>metagenomes</taxon>
        <taxon>ecological metagenomes</taxon>
    </lineage>
</organism>
<evidence type="ECO:0000256" key="1">
    <source>
        <dbReference type="ARBA" id="ARBA00007812"/>
    </source>
</evidence>
<evidence type="ECO:0000259" key="2">
    <source>
        <dbReference type="Pfam" id="PF00205"/>
    </source>
</evidence>
<accession>A0A382V2E8</accession>
<feature type="domain" description="Thiamine pyrophosphate enzyme central" evidence="2">
    <location>
        <begin position="30"/>
        <end position="162"/>
    </location>
</feature>
<dbReference type="GO" id="GO:0005948">
    <property type="term" value="C:acetolactate synthase complex"/>
    <property type="evidence" value="ECO:0007669"/>
    <property type="project" value="TreeGrafter"/>
</dbReference>
<dbReference type="Gene3D" id="3.40.50.970">
    <property type="match status" value="1"/>
</dbReference>
<dbReference type="GO" id="GO:0050660">
    <property type="term" value="F:flavin adenine dinucleotide binding"/>
    <property type="evidence" value="ECO:0007669"/>
    <property type="project" value="TreeGrafter"/>
</dbReference>
<dbReference type="PANTHER" id="PTHR18968:SF13">
    <property type="entry name" value="ACETOLACTATE SYNTHASE CATALYTIC SUBUNIT, MITOCHONDRIAL"/>
    <property type="match status" value="1"/>
</dbReference>
<feature type="non-terminal residue" evidence="3">
    <location>
        <position position="288"/>
    </location>
</feature>
<proteinExistence type="inferred from homology"/>
<dbReference type="InterPro" id="IPR012000">
    <property type="entry name" value="Thiamin_PyroP_enz_cen_dom"/>
</dbReference>
<protein>
    <recommendedName>
        <fullName evidence="2">Thiamine pyrophosphate enzyme central domain-containing protein</fullName>
    </recommendedName>
</protein>
<dbReference type="Pfam" id="PF00205">
    <property type="entry name" value="TPP_enzyme_M"/>
    <property type="match status" value="1"/>
</dbReference>